<reference evidence="3" key="1">
    <citation type="submission" date="2021-01" db="EMBL/GenBank/DDBJ databases">
        <authorList>
            <person name="Eckstrom K.M.E."/>
        </authorList>
    </citation>
    <scope>NUCLEOTIDE SEQUENCE</scope>
    <source>
        <strain evidence="3">UVCC 0001</strain>
    </source>
</reference>
<keyword evidence="1" id="KW-0812">Transmembrane</keyword>
<evidence type="ECO:0000256" key="1">
    <source>
        <dbReference type="SAM" id="Phobius"/>
    </source>
</evidence>
<keyword evidence="1" id="KW-1133">Transmembrane helix</keyword>
<feature type="domain" description="NADH-ubiquinone oxidoreductase 21kDa subunit N-terminal" evidence="2">
    <location>
        <begin position="8"/>
        <end position="95"/>
    </location>
</feature>
<name>A0AAD9III3_PROWI</name>
<evidence type="ECO:0000313" key="3">
    <source>
        <dbReference type="EMBL" id="KAK2079159.1"/>
    </source>
</evidence>
<sequence>MGKILDEPKYTVVNSSPDFWTVVNNFSLGDYRGWALATLAAVPVGILAGASKSPAFARISGNMLKSSLGVTTSIGGFAGFLYAYQNSAGRLMGFLPSEKEQ</sequence>
<dbReference type="EMBL" id="JASFZW010000003">
    <property type="protein sequence ID" value="KAK2079159.1"/>
    <property type="molecule type" value="Genomic_DNA"/>
</dbReference>
<gene>
    <name evidence="3" type="ORF">QBZ16_002850</name>
</gene>
<accession>A0AAD9III3</accession>
<keyword evidence="1" id="KW-0472">Membrane</keyword>
<protein>
    <recommendedName>
        <fullName evidence="2">NADH-ubiquinone oxidoreductase 21kDa subunit N-terminal domain-containing protein</fullName>
    </recommendedName>
</protein>
<dbReference type="PANTHER" id="PTHR34062:SF1">
    <property type="entry name" value="NADH-UBIQUINONE OXIDOREDUCTASE 21KDA SUBUNIT N-TERMINAL DOMAIN-CONTAINING PROTEIN"/>
    <property type="match status" value="1"/>
</dbReference>
<proteinExistence type="predicted"/>
<dbReference type="InterPro" id="IPR053229">
    <property type="entry name" value="NADH-Q_oxidrdct_subunit"/>
</dbReference>
<dbReference type="AlphaFoldDB" id="A0AAD9III3"/>
<evidence type="ECO:0000313" key="4">
    <source>
        <dbReference type="Proteomes" id="UP001255856"/>
    </source>
</evidence>
<dbReference type="PANTHER" id="PTHR34062">
    <property type="entry name" value="OXIDOREDUCTASE 21 KDA SUBUNIT, PUTATIVE (AFU_ORTHOLOGUE AFUA_4G04750)-RELATED"/>
    <property type="match status" value="1"/>
</dbReference>
<keyword evidence="4" id="KW-1185">Reference proteome</keyword>
<organism evidence="3 4">
    <name type="scientific">Prototheca wickerhamii</name>
    <dbReference type="NCBI Taxonomy" id="3111"/>
    <lineage>
        <taxon>Eukaryota</taxon>
        <taxon>Viridiplantae</taxon>
        <taxon>Chlorophyta</taxon>
        <taxon>core chlorophytes</taxon>
        <taxon>Trebouxiophyceae</taxon>
        <taxon>Chlorellales</taxon>
        <taxon>Chlorellaceae</taxon>
        <taxon>Prototheca</taxon>
    </lineage>
</organism>
<dbReference type="Proteomes" id="UP001255856">
    <property type="component" value="Unassembled WGS sequence"/>
</dbReference>
<feature type="transmembrane region" description="Helical" evidence="1">
    <location>
        <begin position="31"/>
        <end position="51"/>
    </location>
</feature>
<feature type="transmembrane region" description="Helical" evidence="1">
    <location>
        <begin position="63"/>
        <end position="84"/>
    </location>
</feature>
<dbReference type="Pfam" id="PF10785">
    <property type="entry name" value="NADH-u_ox-rdase"/>
    <property type="match status" value="1"/>
</dbReference>
<dbReference type="InterPro" id="IPR019721">
    <property type="entry name" value="NADH-UbQ_OxRdtase_su21_N"/>
</dbReference>
<comment type="caution">
    <text evidence="3">The sequence shown here is derived from an EMBL/GenBank/DDBJ whole genome shotgun (WGS) entry which is preliminary data.</text>
</comment>
<evidence type="ECO:0000259" key="2">
    <source>
        <dbReference type="Pfam" id="PF10785"/>
    </source>
</evidence>